<sequence length="114" mass="11996">MSGLLLLLAIGGVLPVPALLLPSSVLERAREVSIDAGSLHLELDLAAPAPSGLDDLGRTLGDGIALGDLHVGLDGVPGQPFLSNFLSQHEIRFTHIDPETVVSQVMVRVRMTLD</sequence>
<dbReference type="Proteomes" id="UP000034883">
    <property type="component" value="Chromosome"/>
</dbReference>
<dbReference type="KEGG" id="samy:DB32_005050"/>
<dbReference type="EMBL" id="CP011125">
    <property type="protein sequence ID" value="AKF07901.1"/>
    <property type="molecule type" value="Genomic_DNA"/>
</dbReference>
<evidence type="ECO:0000313" key="2">
    <source>
        <dbReference type="Proteomes" id="UP000034883"/>
    </source>
</evidence>
<accession>A0A0F6YKB4</accession>
<protein>
    <submittedName>
        <fullName evidence="1">Uncharacterized protein</fullName>
    </submittedName>
</protein>
<proteinExistence type="predicted"/>
<evidence type="ECO:0000313" key="1">
    <source>
        <dbReference type="EMBL" id="AKF07901.1"/>
    </source>
</evidence>
<organism evidence="1 2">
    <name type="scientific">Sandaracinus amylolyticus</name>
    <dbReference type="NCBI Taxonomy" id="927083"/>
    <lineage>
        <taxon>Bacteria</taxon>
        <taxon>Pseudomonadati</taxon>
        <taxon>Myxococcota</taxon>
        <taxon>Polyangia</taxon>
        <taxon>Polyangiales</taxon>
        <taxon>Sandaracinaceae</taxon>
        <taxon>Sandaracinus</taxon>
    </lineage>
</organism>
<gene>
    <name evidence="1" type="ORF">DB32_005050</name>
</gene>
<reference evidence="1 2" key="1">
    <citation type="submission" date="2015-03" db="EMBL/GenBank/DDBJ databases">
        <title>Genome assembly of Sandaracinus amylolyticus DSM 53668.</title>
        <authorList>
            <person name="Sharma G."/>
            <person name="Subramanian S."/>
        </authorList>
    </citation>
    <scope>NUCLEOTIDE SEQUENCE [LARGE SCALE GENOMIC DNA]</scope>
    <source>
        <strain evidence="1 2">DSM 53668</strain>
    </source>
</reference>
<keyword evidence="2" id="KW-1185">Reference proteome</keyword>
<name>A0A0F6YKB4_9BACT</name>
<dbReference type="AlphaFoldDB" id="A0A0F6YKB4"/>